<comment type="caution">
    <text evidence="8">The sequence shown here is derived from an EMBL/GenBank/DDBJ whole genome shotgun (WGS) entry which is preliminary data.</text>
</comment>
<dbReference type="NCBIfam" id="TIGR01167">
    <property type="entry name" value="LPXTG_anchor"/>
    <property type="match status" value="1"/>
</dbReference>
<evidence type="ECO:0000256" key="1">
    <source>
        <dbReference type="ARBA" id="ARBA00022512"/>
    </source>
</evidence>
<evidence type="ECO:0000256" key="3">
    <source>
        <dbReference type="ARBA" id="ARBA00022729"/>
    </source>
</evidence>
<feature type="compositionally biased region" description="Basic and acidic residues" evidence="6">
    <location>
        <begin position="1357"/>
        <end position="1403"/>
    </location>
</feature>
<dbReference type="InterPro" id="IPR009459">
    <property type="entry name" value="MucBP_dom"/>
</dbReference>
<dbReference type="Pfam" id="PF00746">
    <property type="entry name" value="Gram_pos_anchor"/>
    <property type="match status" value="1"/>
</dbReference>
<dbReference type="Pfam" id="PF07564">
    <property type="entry name" value="DUF1542"/>
    <property type="match status" value="2"/>
</dbReference>
<dbReference type="PROSITE" id="PS50847">
    <property type="entry name" value="GRAM_POS_ANCHORING"/>
    <property type="match status" value="1"/>
</dbReference>
<dbReference type="Gene3D" id="3.10.20.320">
    <property type="entry name" value="Putative peptidoglycan bound protein (lpxtg motif)"/>
    <property type="match status" value="8"/>
</dbReference>
<reference evidence="8 9" key="1">
    <citation type="journal article" date="2016" name="Eur. J. Clin. Microbiol. Infect. Dis.">
        <title>Whole genome sequencing as a tool for phylogenetic analysis of clinical strains of Mitis group streptococci.</title>
        <authorList>
            <person name="Rasmussen L.H."/>
            <person name="Dargis R."/>
            <person name="Hojholt K."/>
            <person name="Christensen J.J."/>
            <person name="Skovgaard O."/>
            <person name="Justesen U.S."/>
            <person name="Rosenvinge F.S."/>
            <person name="Moser C."/>
            <person name="Lukjancenko O."/>
            <person name="Rasmussen S."/>
            <person name="Nielsen X.C."/>
        </authorList>
    </citation>
    <scope>NUCLEOTIDE SEQUENCE [LARGE SCALE GENOMIC DNA]</scope>
    <source>
        <strain evidence="8 9">RH_777_07</strain>
    </source>
</reference>
<keyword evidence="2" id="KW-0964">Secreted</keyword>
<evidence type="ECO:0000256" key="2">
    <source>
        <dbReference type="ARBA" id="ARBA00022525"/>
    </source>
</evidence>
<feature type="compositionally biased region" description="Basic and acidic residues" evidence="6">
    <location>
        <begin position="1112"/>
        <end position="1132"/>
    </location>
</feature>
<keyword evidence="5" id="KW-0572">Peptidoglycan-anchor</keyword>
<dbReference type="InterPro" id="IPR011439">
    <property type="entry name" value="DUF1542"/>
</dbReference>
<feature type="region of interest" description="Disordered" evidence="6">
    <location>
        <begin position="1111"/>
        <end position="1134"/>
    </location>
</feature>
<protein>
    <submittedName>
        <fullName evidence="8">Muramidase</fullName>
    </submittedName>
</protein>
<feature type="compositionally biased region" description="Polar residues" evidence="6">
    <location>
        <begin position="1591"/>
        <end position="1620"/>
    </location>
</feature>
<dbReference type="InterPro" id="IPR027579">
    <property type="entry name" value="SSSPR51_Rpt"/>
</dbReference>
<evidence type="ECO:0000313" key="9">
    <source>
        <dbReference type="Proteomes" id="UP000193849"/>
    </source>
</evidence>
<accession>A0A1X1JNF6</accession>
<feature type="compositionally biased region" description="Low complexity" evidence="6">
    <location>
        <begin position="1626"/>
        <end position="1648"/>
    </location>
</feature>
<feature type="region of interest" description="Disordered" evidence="6">
    <location>
        <begin position="1577"/>
        <end position="1678"/>
    </location>
</feature>
<feature type="region of interest" description="Disordered" evidence="6">
    <location>
        <begin position="951"/>
        <end position="974"/>
    </location>
</feature>
<evidence type="ECO:0000313" key="8">
    <source>
        <dbReference type="EMBL" id="ORO88703.1"/>
    </source>
</evidence>
<dbReference type="Pfam" id="PF18877">
    <property type="entry name" value="SSSPR-51"/>
    <property type="match status" value="2"/>
</dbReference>
<feature type="domain" description="Gram-positive cocci surface proteins LPxTG" evidence="7">
    <location>
        <begin position="1673"/>
        <end position="1706"/>
    </location>
</feature>
<dbReference type="NCBIfam" id="TIGR04308">
    <property type="entry name" value="repeat_SSSPR51"/>
    <property type="match status" value="2"/>
</dbReference>
<dbReference type="RefSeq" id="WP_084947232.1">
    <property type="nucleotide sequence ID" value="NZ_NCVD01000048.1"/>
</dbReference>
<dbReference type="EMBL" id="NCVD01000048">
    <property type="protein sequence ID" value="ORO88703.1"/>
    <property type="molecule type" value="Genomic_DNA"/>
</dbReference>
<gene>
    <name evidence="8" type="ORF">B7702_05885</name>
</gene>
<dbReference type="InterPro" id="IPR019931">
    <property type="entry name" value="LPXTG_anchor"/>
</dbReference>
<proteinExistence type="predicted"/>
<keyword evidence="3" id="KW-0732">Signal</keyword>
<evidence type="ECO:0000259" key="7">
    <source>
        <dbReference type="PROSITE" id="PS50847"/>
    </source>
</evidence>
<feature type="region of interest" description="Disordered" evidence="6">
    <location>
        <begin position="614"/>
        <end position="637"/>
    </location>
</feature>
<feature type="region of interest" description="Disordered" evidence="6">
    <location>
        <begin position="786"/>
        <end position="807"/>
    </location>
</feature>
<sequence length="1706" mass="182739">MFINKKEKFSIRKFKDGRSDSVKIGTVGLIVGAALAMAGQPHIAEAAMTENSDNTTTISNDKGSVIVDTANIENPDAGRAFSTDPTAEGTNTITKTGKVDYKYVTAEGNTVLEENKNQNSGADKTIETPYDVYGKSGEVFKGTTGGDAEASDLNDAKENGKKETIEKDGKTYHLIGEPKVETTGNGGGVYSDTTLGDVTAKLTPEGLSNAEGKITYDTVKPGGKAWIVEQTGKGTYGKYVQADSGAITSDAKMVEAFKAGEAAAKDFNSANVTADGGIKEGDYVFVLEKNTYVTANTESQALTGSIPLSSSDNVADDVDGTGANLNRTYAMVQKFKAAPDTLTGVENKTLVKGYLAYLQGKGLEDNLLNFKRYVSIGLAGIAEDQVDAKGRPTRDLTADTSGVSNSDTLELENGGFLLRLNAPSLDVEEYSYRDEITPLRAYRLASGTTTITYTYAEEKTREVEKKGSVVVNYQTEDGVELKAPYTDTPETVAEVVTEHYYVDADGQEVVVEDKTVRTPKNVAYNTKKNETEKPQKLTDAQGNVYYLKADATKTAVNDVEKDAPAEEGTVVEGVTKVTYIYEKAGSVIVNYKTVDGTALTGTVVDEDGAGKTVESGAKDIDNGKPGSAYNTADNGMKPTRIKTADGKVYQLESTEGQETGEVVAGETKEVTYVYKEVKGNVVVKYEDTEGNSLADDEQDETDASLDVKYDTADHKKDEITKDGVKYYLTAKELKDGSKPATGDVVEGTTTVTYVYEKAGQVVVNYQTEDGTPLVGVDAAGANVASGAKDTVDGRPGSDYNTADNDMKPTRITTAEGKVYELVPTATKGDETGKVVAGETKEVTYVYKEVTGDVVVHYVDTEGNVIAEDKEDTKGASLNAKYDTTDNKPEKIEKDGTVYYLTEKAVKDDSKPENGDVVEGKTEVTYVYEKAGQVVVHYTDDKGNTIQVDAVDTKDGKPNADYNTADNDMKPNRITTPEGKVYELIPQSTKGDETGKVKAGETTEVTYVYKEITGNVVVHYVDTEGNTLADDTKDVENGSLSEKYDTTDNKPAKLEKDGTVYYLTAKELKDGSKPENGAVVEGTTEITYVYEKAGNVLVHYVDEAGNTLQADAVDTKDGKPGAKYDTSDNDMKPTRITTSEGKVYELVPASTKGNETGDVEAGKTTEVTYVYKEVKGNVVVHYTDEAGNTIAEDVKDTTDGSVSSAYDTTDNKPATITTKDGKVYVLVPTSTKGEESGKVTEGTTEVTYVYKDAKEEASKAIDKALSEKESKIKENPELTNEEKEKAIEEAKKTAEQAKKALEEAKTPEDVKKSTTKAKEEVEKTPVTPEDKPKAKEAIDKALEDKVKKIDENPNLTPEQKEKAKEEAKKGAEEAKKAIDKAPSKEEVEKAKENGKKEVEKDTPTPDKPSTPSENDKDQPTTPSPEEKAKAKESVDKDLEEKIKNIDKDPSLTPEQKEKAKEEAKKEAEAVKKSIEEGKTTEWVDEKGNPIKPVTPGTYPAGSTPNYELVGTVTNKETGKVTHIFKPSTKKPVTVWVDVNGKPVKPLAEGDNPAGSIPGYALVETINVEGTGNVIHVFKRTTNGRPQKEDSTHGGSLTPSQPGSPARPSTNPVRPTDPSQPETPVVPADPSQPANPANPANPAGPATPAMPSAPVNGEAPQAPAAPSEAKGQAELPNTGTADNASLAALGLLGVLSGFGLVARKKKED</sequence>
<dbReference type="Proteomes" id="UP000193849">
    <property type="component" value="Unassembled WGS sequence"/>
</dbReference>
<keyword evidence="4" id="KW-0677">Repeat</keyword>
<evidence type="ECO:0000256" key="4">
    <source>
        <dbReference type="ARBA" id="ARBA00022737"/>
    </source>
</evidence>
<name>A0A1X1JNF6_STRMT</name>
<keyword evidence="1" id="KW-0134">Cell wall</keyword>
<evidence type="ECO:0000256" key="5">
    <source>
        <dbReference type="ARBA" id="ARBA00023088"/>
    </source>
</evidence>
<organism evidence="8 9">
    <name type="scientific">Streptococcus mitis</name>
    <dbReference type="NCBI Taxonomy" id="28037"/>
    <lineage>
        <taxon>Bacteria</taxon>
        <taxon>Bacillati</taxon>
        <taxon>Bacillota</taxon>
        <taxon>Bacilli</taxon>
        <taxon>Lactobacillales</taxon>
        <taxon>Streptococcaceae</taxon>
        <taxon>Streptococcus</taxon>
        <taxon>Streptococcus mitis group</taxon>
    </lineage>
</organism>
<feature type="region of interest" description="Disordered" evidence="6">
    <location>
        <begin position="1265"/>
        <end position="1503"/>
    </location>
</feature>
<feature type="compositionally biased region" description="Basic and acidic residues" evidence="6">
    <location>
        <begin position="1412"/>
        <end position="1487"/>
    </location>
</feature>
<feature type="compositionally biased region" description="Basic and acidic residues" evidence="6">
    <location>
        <begin position="1265"/>
        <end position="1350"/>
    </location>
</feature>
<evidence type="ECO:0000256" key="6">
    <source>
        <dbReference type="SAM" id="MobiDB-lite"/>
    </source>
</evidence>
<dbReference type="Pfam" id="PF06458">
    <property type="entry name" value="MucBP"/>
    <property type="match status" value="9"/>
</dbReference>